<feature type="transmembrane region" description="Helical" evidence="1">
    <location>
        <begin position="148"/>
        <end position="169"/>
    </location>
</feature>
<keyword evidence="1" id="KW-0472">Membrane</keyword>
<keyword evidence="1" id="KW-0812">Transmembrane</keyword>
<gene>
    <name evidence="2" type="ORF">ACFSUC_17405</name>
</gene>
<feature type="transmembrane region" description="Helical" evidence="1">
    <location>
        <begin position="271"/>
        <end position="291"/>
    </location>
</feature>
<evidence type="ECO:0000256" key="1">
    <source>
        <dbReference type="SAM" id="Phobius"/>
    </source>
</evidence>
<proteinExistence type="predicted"/>
<organism evidence="2 3">
    <name type="scientific">Marinicrinis sediminis</name>
    <dbReference type="NCBI Taxonomy" id="1652465"/>
    <lineage>
        <taxon>Bacteria</taxon>
        <taxon>Bacillati</taxon>
        <taxon>Bacillota</taxon>
        <taxon>Bacilli</taxon>
        <taxon>Bacillales</taxon>
        <taxon>Paenibacillaceae</taxon>
    </lineage>
</organism>
<sequence length="305" mass="33492">MHPQLKLHIRIRWALIAAAIGICIAGFWNYHVVDGIGKDWVAGSTIGDTGQLAGSFGDHGYGFGFLFAVIAGLAATFTACNCVVFAMMPGLACSSRTSIKKTAIRALLVFSAGVILVCAVYGGYISLLRTEQIVAMNERSVRLAQAQWVFSSIGLFMLIWAMIALGFLHSLVKRLPRGLVTFFSRPDTKAGVMGMLVGLFTIGRPFPVFRDFLTYAAEARQPLYGAAVMSLQGLAQIAVMILLMLVLIWIARKPLTRWLQNKPYQAELISALALTGGGAYFLFYWGLARWWDLGAWGFKLGWYAF</sequence>
<dbReference type="RefSeq" id="WP_379930922.1">
    <property type="nucleotide sequence ID" value="NZ_JBHUMM010000043.1"/>
</dbReference>
<feature type="transmembrane region" description="Helical" evidence="1">
    <location>
        <begin position="107"/>
        <end position="128"/>
    </location>
</feature>
<feature type="transmembrane region" description="Helical" evidence="1">
    <location>
        <begin position="12"/>
        <end position="30"/>
    </location>
</feature>
<dbReference type="Proteomes" id="UP001597497">
    <property type="component" value="Unassembled WGS sequence"/>
</dbReference>
<reference evidence="3" key="1">
    <citation type="journal article" date="2019" name="Int. J. Syst. Evol. Microbiol.">
        <title>The Global Catalogue of Microorganisms (GCM) 10K type strain sequencing project: providing services to taxonomists for standard genome sequencing and annotation.</title>
        <authorList>
            <consortium name="The Broad Institute Genomics Platform"/>
            <consortium name="The Broad Institute Genome Sequencing Center for Infectious Disease"/>
            <person name="Wu L."/>
            <person name="Ma J."/>
        </authorList>
    </citation>
    <scope>NUCLEOTIDE SEQUENCE [LARGE SCALE GENOMIC DNA]</scope>
    <source>
        <strain evidence="3">KCTC 33676</strain>
    </source>
</reference>
<dbReference type="EMBL" id="JBHUMM010000043">
    <property type="protein sequence ID" value="MFD2673355.1"/>
    <property type="molecule type" value="Genomic_DNA"/>
</dbReference>
<evidence type="ECO:0000313" key="2">
    <source>
        <dbReference type="EMBL" id="MFD2673355.1"/>
    </source>
</evidence>
<feature type="transmembrane region" description="Helical" evidence="1">
    <location>
        <begin position="61"/>
        <end position="86"/>
    </location>
</feature>
<evidence type="ECO:0008006" key="4">
    <source>
        <dbReference type="Google" id="ProtNLM"/>
    </source>
</evidence>
<name>A0ABW5RF20_9BACL</name>
<accession>A0ABW5RF20</accession>
<evidence type="ECO:0000313" key="3">
    <source>
        <dbReference type="Proteomes" id="UP001597497"/>
    </source>
</evidence>
<keyword evidence="1" id="KW-1133">Transmembrane helix</keyword>
<comment type="caution">
    <text evidence="2">The sequence shown here is derived from an EMBL/GenBank/DDBJ whole genome shotgun (WGS) entry which is preliminary data.</text>
</comment>
<keyword evidence="3" id="KW-1185">Reference proteome</keyword>
<feature type="transmembrane region" description="Helical" evidence="1">
    <location>
        <begin position="190"/>
        <end position="209"/>
    </location>
</feature>
<protein>
    <recommendedName>
        <fullName evidence="4">Cytochrome C biogenesis protein transmembrane domain-containing protein</fullName>
    </recommendedName>
</protein>
<feature type="transmembrane region" description="Helical" evidence="1">
    <location>
        <begin position="229"/>
        <end position="250"/>
    </location>
</feature>